<evidence type="ECO:0000313" key="1">
    <source>
        <dbReference type="EMBL" id="KAI9908684.1"/>
    </source>
</evidence>
<protein>
    <submittedName>
        <fullName evidence="1">Uncharacterized protein</fullName>
    </submittedName>
</protein>
<accession>A0ACC0VQE9</accession>
<organism evidence="1 2">
    <name type="scientific">Peronosclerospora sorghi</name>
    <dbReference type="NCBI Taxonomy" id="230839"/>
    <lineage>
        <taxon>Eukaryota</taxon>
        <taxon>Sar</taxon>
        <taxon>Stramenopiles</taxon>
        <taxon>Oomycota</taxon>
        <taxon>Peronosporomycetes</taxon>
        <taxon>Peronosporales</taxon>
        <taxon>Peronosporaceae</taxon>
        <taxon>Peronosclerospora</taxon>
    </lineage>
</organism>
<gene>
    <name evidence="1" type="ORF">PsorP6_003653</name>
</gene>
<dbReference type="Proteomes" id="UP001163321">
    <property type="component" value="Chromosome 8"/>
</dbReference>
<sequence length="191" mass="21480">MKASEFLLAAVGCATSTVAAATSSAFANWCLIASICSAFSTYANSVIFVSSTRFVYHHKSPMLLAHKTMSIQNTCTSVGMTVGRSGNTAQDRRGRAEWYLVAHPYYTDAPWVTVGRFEEKRYVHRLKHGDNATDVEVKEDKDADTNVDDSIGQQRGFFERRCDGLIFLFLIFRSILYRNTFVVYCQDAKDR</sequence>
<reference evidence="1 2" key="1">
    <citation type="journal article" date="2022" name="bioRxiv">
        <title>The genome of the oomycete Peronosclerospora sorghi, a cosmopolitan pathogen of maize and sorghum, is inflated with dispersed pseudogenes.</title>
        <authorList>
            <person name="Fletcher K."/>
            <person name="Martin F."/>
            <person name="Isakeit T."/>
            <person name="Cavanaugh K."/>
            <person name="Magill C."/>
            <person name="Michelmore R."/>
        </authorList>
    </citation>
    <scope>NUCLEOTIDE SEQUENCE [LARGE SCALE GENOMIC DNA]</scope>
    <source>
        <strain evidence="1">P6</strain>
    </source>
</reference>
<name>A0ACC0VQE9_9STRA</name>
<dbReference type="EMBL" id="CM047587">
    <property type="protein sequence ID" value="KAI9908684.1"/>
    <property type="molecule type" value="Genomic_DNA"/>
</dbReference>
<keyword evidence="2" id="KW-1185">Reference proteome</keyword>
<comment type="caution">
    <text evidence="1">The sequence shown here is derived from an EMBL/GenBank/DDBJ whole genome shotgun (WGS) entry which is preliminary data.</text>
</comment>
<proteinExistence type="predicted"/>
<evidence type="ECO:0000313" key="2">
    <source>
        <dbReference type="Proteomes" id="UP001163321"/>
    </source>
</evidence>